<reference evidence="2" key="1">
    <citation type="submission" date="2024-06" db="UniProtKB">
        <authorList>
            <consortium name="RefSeq"/>
        </authorList>
    </citation>
    <scope>NUCLEOTIDE SEQUENCE [LARGE SCALE GENOMIC DNA]</scope>
</reference>
<dbReference type="AlphaFoldDB" id="A0A6J2WH85"/>
<keyword evidence="2" id="KW-1185">Reference proteome</keyword>
<feature type="compositionally biased region" description="Polar residues" evidence="1">
    <location>
        <begin position="394"/>
        <end position="412"/>
    </location>
</feature>
<proteinExistence type="predicted"/>
<evidence type="ECO:0000313" key="3">
    <source>
        <dbReference type="RefSeq" id="XP_030643659.1"/>
    </source>
</evidence>
<evidence type="ECO:0000256" key="1">
    <source>
        <dbReference type="SAM" id="MobiDB-lite"/>
    </source>
</evidence>
<dbReference type="InParanoid" id="A0A6J2WH85"/>
<feature type="compositionally biased region" description="Basic and acidic residues" evidence="1">
    <location>
        <begin position="86"/>
        <end position="98"/>
    </location>
</feature>
<gene>
    <name evidence="3" type="primary">LOC115823771</name>
</gene>
<accession>A0A6J2WH85</accession>
<reference evidence="3" key="2">
    <citation type="submission" date="2025-08" db="UniProtKB">
        <authorList>
            <consortium name="RefSeq"/>
        </authorList>
    </citation>
    <scope>IDENTIFICATION</scope>
</reference>
<dbReference type="RefSeq" id="XP_030643659.1">
    <property type="nucleotide sequence ID" value="XM_030787799.1"/>
</dbReference>
<feature type="region of interest" description="Disordered" evidence="1">
    <location>
        <begin position="332"/>
        <end position="412"/>
    </location>
</feature>
<dbReference type="Proteomes" id="UP000504632">
    <property type="component" value="Chromosome 11"/>
</dbReference>
<feature type="compositionally biased region" description="Low complexity" evidence="1">
    <location>
        <begin position="380"/>
        <end position="393"/>
    </location>
</feature>
<evidence type="ECO:0000313" key="2">
    <source>
        <dbReference type="Proteomes" id="UP000504632"/>
    </source>
</evidence>
<dbReference type="OrthoDB" id="8922241at2759"/>
<dbReference type="GeneID" id="115823771"/>
<protein>
    <submittedName>
        <fullName evidence="3">Uncharacterized protein LOC115823771</fullName>
    </submittedName>
</protein>
<feature type="region of interest" description="Disordered" evidence="1">
    <location>
        <begin position="80"/>
        <end position="111"/>
    </location>
</feature>
<organism evidence="2 3">
    <name type="scientific">Chanos chanos</name>
    <name type="common">Milkfish</name>
    <name type="synonym">Mugil chanos</name>
    <dbReference type="NCBI Taxonomy" id="29144"/>
    <lineage>
        <taxon>Eukaryota</taxon>
        <taxon>Metazoa</taxon>
        <taxon>Chordata</taxon>
        <taxon>Craniata</taxon>
        <taxon>Vertebrata</taxon>
        <taxon>Euteleostomi</taxon>
        <taxon>Actinopterygii</taxon>
        <taxon>Neopterygii</taxon>
        <taxon>Teleostei</taxon>
        <taxon>Ostariophysi</taxon>
        <taxon>Gonorynchiformes</taxon>
        <taxon>Chanidae</taxon>
        <taxon>Chanos</taxon>
    </lineage>
</organism>
<feature type="compositionally biased region" description="Polar residues" evidence="1">
    <location>
        <begin position="365"/>
        <end position="379"/>
    </location>
</feature>
<name>A0A6J2WH85_CHACN</name>
<sequence length="412" mass="46173">MSESLVIRFQYELSSVMETVFKTAIHEITDLVKNVLIEEMVRSQLEVKTLKRELQVRNQCSQCAARRSSHDIGTDEAYVHTGGHNNVEEPRNSADRVARQRSRQSHSTAQDCAFALREETLPGGRRNSVSQVDVSGVDHDADVKVFEGAYVADDSTAQSVSTLPEDEEYARDFEDPSIKLESDLDTYPIKEEGMVTPTWCHQEGSSFQDSRGLWERVEKQIGPKVSSRCTMEDKGVTCCRTRKNTFSVVAKEVLKQFHVWQNASYSRHIEWGPITAKIVSALPHLSGRRADVIVRCNKMLQNRRDYLRRRAKEASLMESHLQASLFDGSAEVDETHGMPMTPAEDIQRESPPLDAIACPRDGLDQNDNNFLSVPDTQETSGSPSSSRLSPLLSAKTSSEGMSQTSFEQPMSL</sequence>